<feature type="signal peptide" evidence="1">
    <location>
        <begin position="1"/>
        <end position="28"/>
    </location>
</feature>
<protein>
    <submittedName>
        <fullName evidence="2">Uncharacterized protein</fullName>
    </submittedName>
</protein>
<comment type="caution">
    <text evidence="2">The sequence shown here is derived from an EMBL/GenBank/DDBJ whole genome shotgun (WGS) entry which is preliminary data.</text>
</comment>
<dbReference type="EMBL" id="BSEV01000007">
    <property type="protein sequence ID" value="GLK10304.1"/>
    <property type="molecule type" value="Genomic_DNA"/>
</dbReference>
<accession>A0A9W6I2Y3</accession>
<dbReference type="Proteomes" id="UP001143474">
    <property type="component" value="Unassembled WGS sequence"/>
</dbReference>
<name>A0A9W6I2Y3_9ACTN</name>
<proteinExistence type="predicted"/>
<dbReference type="RefSeq" id="WP_271218728.1">
    <property type="nucleotide sequence ID" value="NZ_BAAAVD010000042.1"/>
</dbReference>
<keyword evidence="3" id="KW-1185">Reference proteome</keyword>
<evidence type="ECO:0000313" key="3">
    <source>
        <dbReference type="Proteomes" id="UP001143474"/>
    </source>
</evidence>
<evidence type="ECO:0000313" key="2">
    <source>
        <dbReference type="EMBL" id="GLK10304.1"/>
    </source>
</evidence>
<gene>
    <name evidence="2" type="ORF">GCM10017600_37100</name>
</gene>
<evidence type="ECO:0000256" key="1">
    <source>
        <dbReference type="SAM" id="SignalP"/>
    </source>
</evidence>
<keyword evidence="1" id="KW-0732">Signal</keyword>
<reference evidence="2" key="2">
    <citation type="submission" date="2023-01" db="EMBL/GenBank/DDBJ databases">
        <authorList>
            <person name="Sun Q."/>
            <person name="Evtushenko L."/>
        </authorList>
    </citation>
    <scope>NUCLEOTIDE SEQUENCE</scope>
    <source>
        <strain evidence="2">VKM Ac-2007</strain>
    </source>
</reference>
<reference evidence="2" key="1">
    <citation type="journal article" date="2014" name="Int. J. Syst. Evol. Microbiol.">
        <title>Complete genome sequence of Corynebacterium casei LMG S-19264T (=DSM 44701T), isolated from a smear-ripened cheese.</title>
        <authorList>
            <consortium name="US DOE Joint Genome Institute (JGI-PGF)"/>
            <person name="Walter F."/>
            <person name="Albersmeier A."/>
            <person name="Kalinowski J."/>
            <person name="Ruckert C."/>
        </authorList>
    </citation>
    <scope>NUCLEOTIDE SEQUENCE</scope>
    <source>
        <strain evidence="2">VKM Ac-2007</strain>
    </source>
</reference>
<dbReference type="AlphaFoldDB" id="A0A9W6I2Y3"/>
<feature type="chain" id="PRO_5040994929" evidence="1">
    <location>
        <begin position="29"/>
        <end position="156"/>
    </location>
</feature>
<organism evidence="2 3">
    <name type="scientific">Streptosporangium carneum</name>
    <dbReference type="NCBI Taxonomy" id="47481"/>
    <lineage>
        <taxon>Bacteria</taxon>
        <taxon>Bacillati</taxon>
        <taxon>Actinomycetota</taxon>
        <taxon>Actinomycetes</taxon>
        <taxon>Streptosporangiales</taxon>
        <taxon>Streptosporangiaceae</taxon>
        <taxon>Streptosporangium</taxon>
    </lineage>
</organism>
<sequence>MRMTFGKRAALSVVAAGSLLIAPAAAHAATDAATDAAAGAAVPVSCAGMVNPVNATGVSTVKSTPMPGRTLELRTGQINGVQYAWTRVQNSQNGDQIWIDISGDGGTTWRQCDLRTIGTGRNYGNALKTVNSSLVCMRAGARPAGVGSSYLTDWWC</sequence>